<evidence type="ECO:0000256" key="4">
    <source>
        <dbReference type="ARBA" id="ARBA00022692"/>
    </source>
</evidence>
<comment type="similarity">
    <text evidence="7">Belongs to the inorganic phosphate transporter (PiT) (TC 2.A.20) family.</text>
</comment>
<feature type="transmembrane region" description="Helical" evidence="7">
    <location>
        <begin position="451"/>
        <end position="472"/>
    </location>
</feature>
<keyword evidence="6 7" id="KW-0472">Membrane</keyword>
<dbReference type="GO" id="GO:0035435">
    <property type="term" value="P:phosphate ion transmembrane transport"/>
    <property type="evidence" value="ECO:0007669"/>
    <property type="project" value="TreeGrafter"/>
</dbReference>
<dbReference type="GO" id="GO:0005315">
    <property type="term" value="F:phosphate transmembrane transporter activity"/>
    <property type="evidence" value="ECO:0007669"/>
    <property type="project" value="InterPro"/>
</dbReference>
<feature type="transmembrane region" description="Helical" evidence="7">
    <location>
        <begin position="211"/>
        <end position="235"/>
    </location>
</feature>
<dbReference type="Pfam" id="PF01384">
    <property type="entry name" value="PHO4"/>
    <property type="match status" value="1"/>
</dbReference>
<feature type="transmembrane region" description="Helical" evidence="7">
    <location>
        <begin position="144"/>
        <end position="169"/>
    </location>
</feature>
<feature type="transmembrane region" description="Helical" evidence="7">
    <location>
        <begin position="181"/>
        <end position="199"/>
    </location>
</feature>
<organism evidence="9">
    <name type="scientific">Haptolina ericina</name>
    <dbReference type="NCBI Taxonomy" id="156174"/>
    <lineage>
        <taxon>Eukaryota</taxon>
        <taxon>Haptista</taxon>
        <taxon>Haptophyta</taxon>
        <taxon>Prymnesiophyceae</taxon>
        <taxon>Prymnesiales</taxon>
        <taxon>Prymnesiaceae</taxon>
        <taxon>Haptolina</taxon>
    </lineage>
</organism>
<feature type="compositionally biased region" description="Low complexity" evidence="8">
    <location>
        <begin position="257"/>
        <end position="266"/>
    </location>
</feature>
<keyword evidence="5 7" id="KW-1133">Transmembrane helix</keyword>
<feature type="transmembrane region" description="Helical" evidence="7">
    <location>
        <begin position="6"/>
        <end position="23"/>
    </location>
</feature>
<feature type="transmembrane region" description="Helical" evidence="7">
    <location>
        <begin position="84"/>
        <end position="107"/>
    </location>
</feature>
<feature type="transmembrane region" description="Helical" evidence="7">
    <location>
        <begin position="395"/>
        <end position="415"/>
    </location>
</feature>
<evidence type="ECO:0000256" key="6">
    <source>
        <dbReference type="ARBA" id="ARBA00023136"/>
    </source>
</evidence>
<evidence type="ECO:0000256" key="8">
    <source>
        <dbReference type="SAM" id="MobiDB-lite"/>
    </source>
</evidence>
<accession>A0A7S3F1X3</accession>
<evidence type="ECO:0000256" key="5">
    <source>
        <dbReference type="ARBA" id="ARBA00022989"/>
    </source>
</evidence>
<protein>
    <recommendedName>
        <fullName evidence="7">Phosphate transporter</fullName>
    </recommendedName>
</protein>
<evidence type="ECO:0000256" key="3">
    <source>
        <dbReference type="ARBA" id="ARBA00022592"/>
    </source>
</evidence>
<dbReference type="AlphaFoldDB" id="A0A7S3F1X3"/>
<dbReference type="PANTHER" id="PTHR11101">
    <property type="entry name" value="PHOSPHATE TRANSPORTER"/>
    <property type="match status" value="1"/>
</dbReference>
<comment type="function">
    <text evidence="7">Sodium-phosphate symporter.</text>
</comment>
<evidence type="ECO:0000256" key="2">
    <source>
        <dbReference type="ARBA" id="ARBA00022448"/>
    </source>
</evidence>
<proteinExistence type="inferred from homology"/>
<sequence>MANWWAVGLGAPAAFLLAFSNGANDIANSMGTIVGANAMTMRQALISGAVFEFVGAMAIGPFVAGSIAGGQLHTSVFSDDPKLFALLMLSALIGAGGTTLLATLYGYPISATHGVISGIIAVALCTGVPGALDTSGFSHTLFGWVASPVVGMLAGMVVSGAVHQLVIAAPDPVKAAKKRQPLLLTLTAAISFLFLLLKGPPIVTGWVDKRYWLAMGLSLLGGMLVTAARAVWSLLHAQDEVLLNRHEKSCEMTGCATTSTTSTPTSLPEDGCSEKGGSDVTRSDCGSDMGLEEGSSLPKFDGVQQPFVSLLMVAGLTVALAHGANDVGNAVGPLGVLLDPSAVIAAASHHGHPSLPIASLLLGGIAFVVGILCLGSRTISTVGSKITALTPHRSFATQIGAAVAVLGSSVLGLPVSTSHCLVGAVIGVSLAEKLCGVPDVDLDLNVLRKIVIGWVVTIPLAAIVAVCSFFPLRWAFH</sequence>
<reference evidence="9" key="1">
    <citation type="submission" date="2021-01" db="EMBL/GenBank/DDBJ databases">
        <authorList>
            <person name="Corre E."/>
            <person name="Pelletier E."/>
            <person name="Niang G."/>
            <person name="Scheremetjew M."/>
            <person name="Finn R."/>
            <person name="Kale V."/>
            <person name="Holt S."/>
            <person name="Cochrane G."/>
            <person name="Meng A."/>
            <person name="Brown T."/>
            <person name="Cohen L."/>
        </authorList>
    </citation>
    <scope>NUCLEOTIDE SEQUENCE</scope>
    <source>
        <strain evidence="9">CCMP281</strain>
    </source>
</reference>
<evidence type="ECO:0000256" key="1">
    <source>
        <dbReference type="ARBA" id="ARBA00004141"/>
    </source>
</evidence>
<evidence type="ECO:0000313" key="9">
    <source>
        <dbReference type="EMBL" id="CAE0119447.1"/>
    </source>
</evidence>
<dbReference type="PANTHER" id="PTHR11101:SF80">
    <property type="entry name" value="PHOSPHATE TRANSPORTER"/>
    <property type="match status" value="1"/>
</dbReference>
<gene>
    <name evidence="9" type="ORF">HERI1096_LOCUS20146</name>
</gene>
<name>A0A7S3F1X3_9EUKA</name>
<evidence type="ECO:0000256" key="7">
    <source>
        <dbReference type="RuleBase" id="RU363058"/>
    </source>
</evidence>
<dbReference type="EMBL" id="HBHX01036257">
    <property type="protein sequence ID" value="CAE0119447.1"/>
    <property type="molecule type" value="Transcribed_RNA"/>
</dbReference>
<comment type="subcellular location">
    <subcellularLocation>
        <location evidence="1 7">Membrane</location>
        <topology evidence="1 7">Multi-pass membrane protein</topology>
    </subcellularLocation>
</comment>
<feature type="transmembrane region" description="Helical" evidence="7">
    <location>
        <begin position="355"/>
        <end position="374"/>
    </location>
</feature>
<keyword evidence="2 7" id="KW-0813">Transport</keyword>
<feature type="region of interest" description="Disordered" evidence="8">
    <location>
        <begin position="255"/>
        <end position="288"/>
    </location>
</feature>
<feature type="transmembrane region" description="Helical" evidence="7">
    <location>
        <begin position="44"/>
        <end position="64"/>
    </location>
</feature>
<feature type="transmembrane region" description="Helical" evidence="7">
    <location>
        <begin position="307"/>
        <end position="324"/>
    </location>
</feature>
<keyword evidence="3 7" id="KW-0592">Phosphate transport</keyword>
<keyword evidence="4 7" id="KW-0812">Transmembrane</keyword>
<feature type="transmembrane region" description="Helical" evidence="7">
    <location>
        <begin position="114"/>
        <end position="132"/>
    </location>
</feature>
<dbReference type="GO" id="GO:0016020">
    <property type="term" value="C:membrane"/>
    <property type="evidence" value="ECO:0007669"/>
    <property type="project" value="UniProtKB-SubCell"/>
</dbReference>
<dbReference type="InterPro" id="IPR001204">
    <property type="entry name" value="Phos_transporter"/>
</dbReference>